<evidence type="ECO:0000313" key="4">
    <source>
        <dbReference type="Proteomes" id="UP000640489"/>
    </source>
</evidence>
<reference evidence="3" key="1">
    <citation type="submission" date="2020-11" db="EMBL/GenBank/DDBJ databases">
        <title>Nocardioides sp. nov., isolated from Soil of Cynanchum wilfordii Hemsley rhizosphere.</title>
        <authorList>
            <person name="Lee J.-S."/>
            <person name="Suh M.K."/>
            <person name="Kim J.-S."/>
        </authorList>
    </citation>
    <scope>NUCLEOTIDE SEQUENCE</scope>
    <source>
        <strain evidence="3">KCTC 19275</strain>
    </source>
</reference>
<keyword evidence="3" id="KW-0012">Acyltransferase</keyword>
<protein>
    <submittedName>
        <fullName evidence="3">1-acyl-sn-glycerol-3-phosphate acyltransferase</fullName>
    </submittedName>
</protein>
<dbReference type="SUPFAM" id="SSF69593">
    <property type="entry name" value="Glycerol-3-phosphate (1)-acyltransferase"/>
    <property type="match status" value="1"/>
</dbReference>
<evidence type="ECO:0000313" key="3">
    <source>
        <dbReference type="EMBL" id="MBF4762037.1"/>
    </source>
</evidence>
<dbReference type="PANTHER" id="PTHR10983">
    <property type="entry name" value="1-ACYLGLYCEROL-3-PHOSPHATE ACYLTRANSFERASE-RELATED"/>
    <property type="match status" value="1"/>
</dbReference>
<proteinExistence type="predicted"/>
<keyword evidence="3" id="KW-0808">Transferase</keyword>
<feature type="transmembrane region" description="Helical" evidence="1">
    <location>
        <begin position="21"/>
        <end position="44"/>
    </location>
</feature>
<dbReference type="AlphaFoldDB" id="A0A930VCF0"/>
<dbReference type="GO" id="GO:0012505">
    <property type="term" value="C:endomembrane system"/>
    <property type="evidence" value="ECO:0007669"/>
    <property type="project" value="TreeGrafter"/>
</dbReference>
<dbReference type="RefSeq" id="WP_194705197.1">
    <property type="nucleotide sequence ID" value="NZ_JADKPN010000001.1"/>
</dbReference>
<sequence length="360" mass="41499">MSTTPRQWYARQTRRLITAPVVIAVTVLIGVTLPLWVVAAAALSPVLPGHWRPLRLLWVLILYLVVESLLLVVLFGLWLSSGFGWRVRRPYYQGIHYDLVEGVLWVFFREARRVLNLTIDTEGPDPNAYPGKPLLVCCRHAGPGDSFTLIYALMQWYHREPRVVLKDTLAWDPAIDVILHRIPARFISPNPKKGETASEQIERDISELATGLDENDAFVIFPEGGNFTPHRREKGIERLRRLGMYRMADRAEQMTNVLAPRPGGFLAALAAAPEADVVMVAHTGMDHLLTVGDVWRELPMDKRLVMQWWQVPRAEIPEGRDAQIEWLFGWWERIDEWIDEHRAEDLPARRRRRSSHLDHR</sequence>
<name>A0A930VCF0_9ACTN</name>
<organism evidence="3 4">
    <name type="scientific">Nocardioides islandensis</name>
    <dbReference type="NCBI Taxonomy" id="433663"/>
    <lineage>
        <taxon>Bacteria</taxon>
        <taxon>Bacillati</taxon>
        <taxon>Actinomycetota</taxon>
        <taxon>Actinomycetes</taxon>
        <taxon>Propionibacteriales</taxon>
        <taxon>Nocardioidaceae</taxon>
        <taxon>Nocardioides</taxon>
    </lineage>
</organism>
<gene>
    <name evidence="3" type="ORF">ISU07_02765</name>
</gene>
<dbReference type="PANTHER" id="PTHR10983:SF24">
    <property type="entry name" value="1-ACYLGLYCEROL-3-PHOSPHATE O-ACYLTRANSFERASE 3, ISOFORM E-RELATED"/>
    <property type="match status" value="1"/>
</dbReference>
<keyword evidence="4" id="KW-1185">Reference proteome</keyword>
<keyword evidence="1" id="KW-1133">Transmembrane helix</keyword>
<dbReference type="Pfam" id="PF01553">
    <property type="entry name" value="Acyltransferase"/>
    <property type="match status" value="1"/>
</dbReference>
<dbReference type="Proteomes" id="UP000640489">
    <property type="component" value="Unassembled WGS sequence"/>
</dbReference>
<keyword evidence="1" id="KW-0472">Membrane</keyword>
<dbReference type="GO" id="GO:0003841">
    <property type="term" value="F:1-acylglycerol-3-phosphate O-acyltransferase activity"/>
    <property type="evidence" value="ECO:0007669"/>
    <property type="project" value="TreeGrafter"/>
</dbReference>
<feature type="transmembrane region" description="Helical" evidence="1">
    <location>
        <begin position="56"/>
        <end position="79"/>
    </location>
</feature>
<dbReference type="EMBL" id="JADKPN010000001">
    <property type="protein sequence ID" value="MBF4762037.1"/>
    <property type="molecule type" value="Genomic_DNA"/>
</dbReference>
<keyword evidence="1" id="KW-0812">Transmembrane</keyword>
<evidence type="ECO:0000259" key="2">
    <source>
        <dbReference type="SMART" id="SM00563"/>
    </source>
</evidence>
<comment type="caution">
    <text evidence="3">The sequence shown here is derived from an EMBL/GenBank/DDBJ whole genome shotgun (WGS) entry which is preliminary data.</text>
</comment>
<evidence type="ECO:0000256" key="1">
    <source>
        <dbReference type="SAM" id="Phobius"/>
    </source>
</evidence>
<dbReference type="InterPro" id="IPR002123">
    <property type="entry name" value="Plipid/glycerol_acylTrfase"/>
</dbReference>
<feature type="domain" description="Phospholipid/glycerol acyltransferase" evidence="2">
    <location>
        <begin position="134"/>
        <end position="285"/>
    </location>
</feature>
<dbReference type="SMART" id="SM00563">
    <property type="entry name" value="PlsC"/>
    <property type="match status" value="1"/>
</dbReference>
<accession>A0A930VCF0</accession>